<protein>
    <submittedName>
        <fullName evidence="3">Uncharacterized protein</fullName>
    </submittedName>
</protein>
<feature type="compositionally biased region" description="Basic and acidic residues" evidence="2">
    <location>
        <begin position="1299"/>
        <end position="1310"/>
    </location>
</feature>
<accession>A0A9P0GH12</accession>
<sequence>MNKEAPKTILEMSSCESTMEIVMKNIYTSCDPHNLNEVRTFEIIDFIRPYMLEDLSALETLRIMLDPYSKNECIDGEKFYKVMNEWAKKIASNSEEENSDGEFNQSASQLNDIDEKILPYTQSTPRASFGQKLLSCQDLLNLSNVSHYNLSPTRQTKDNSIVGQEKTILEEELKQLKYELNKVLGEMGMLKVQLAYSEEQNENLHDELEKLKTRLQSEPQVNGHLEENKNCIEDVKDEVNLGKKRIEELNKKLILFEKENSHLNMYLQKLEKENTELGDRCQHLTKTEQLLKTQLIDMKTELDMKEHELTSVSKINEDLRKKLHETKNEVDQLLNENELLDSKKQGLEKILTSRRYSLSSHYNTCLDEMSSFFSRDQGSEADGVEPLPPDFVYANGPFESLQTELFQVDPQFDHKYKNGTDLEYEEQITTLKNEIESLQNKVQTLVTENKILSNDSKTSGDKLIDLDEKFKKILSEKRSLEERISNILENKTEENRLEDKLTFIQDECNKLKSELVRKDKEIQDIKNKFDFESAYKSLEGEYGRKISLIDELHRQKDEDNDAILNLTNVNNNLKKSLKDCKEEIQETKEKLKSREKLNSNIEQTANKVQLHVEGKSSIMSELQKLNNDFKYKIDKLEKDAEDKMKQLGHLKDILKREEVIKNKMWSDNRDLTSSLNVLTEDYQKLLSDIGENENIKKELKEDYNVMLSKYNQEMEKNRNLVSELSSHQKDLTDISSKYHELNTNYHVLVNNNLHVLEELSLLKSETECIKDHHKLYKDELNKSLHEYQNALQLLSSKLKDLEFENNILRTDLSIEKQKFSKQAVCDDKIKAAEYEDSGFKCDIESETSSESSLMSSNYEKSALPTKNLTFEKQKLTIDRLREKLDDLETNLLNERSKNDILKERLSTKEDELREGKVRISTEKNSLQSVINDLKDKLAQQEDYYKHLCNASNDKIKELSIKLSQYDELHKNLLLNLSQKESLLQRNFEMFEYNKITIEKLSKSVQDFQIQHKNMTGDLRLKEISLKNVSLENQNLKHFAARLENQQLQQSVKLSYIETALKNCEGDLCKKSEELTSLTFLLSDREERIRSLTAAAEEYERRLSDSIVELSVKDSTCVNLELELKELQNKLSRTEICRDKARADVIRMEENVKSVEVGAEMNAVKDESTFDQISGFVDVISECCNDLNIAFTKFMEQWKNRLELDPNFRKLPALKLCSSFEIGHVLSVIVDNVKVVILLFNIMSSNDPSTMGENADSYVNYLSNAKVEVNEPKVIRKFTLRPSKLDVRPVSPDSPGIEIDPQKNEEWKPENAHNSPDSQNCRTFEFGDDGEQSGRTVSSTHLPLLTFDLQLQDAFPHLSDSFLDKLGLHETSPKVKLSKDETERLFTTFAIQVALDSKDVKDRLQKQKDLCSQVHRKFVYLLKDISVRLREHKCIGATDSINPVFVMLEDVRYQMQEMMQTVGQFGVLTCENRMTKCWNLVTNYMAIIRQNTEFWKEQSSPNRLLSKGLKSPTNSPEKVLLEKCLKCEHLKASKDDKKTKEYSRYRDFEK</sequence>
<feature type="coiled-coil region" evidence="1">
    <location>
        <begin position="1081"/>
        <end position="1143"/>
    </location>
</feature>
<feature type="coiled-coil region" evidence="1">
    <location>
        <begin position="870"/>
        <end position="943"/>
    </location>
</feature>
<evidence type="ECO:0000313" key="4">
    <source>
        <dbReference type="Proteomes" id="UP001153636"/>
    </source>
</evidence>
<feature type="coiled-coil region" evidence="1">
    <location>
        <begin position="682"/>
        <end position="716"/>
    </location>
</feature>
<keyword evidence="1" id="KW-0175">Coiled coil</keyword>
<dbReference type="PANTHER" id="PTHR19327:SF0">
    <property type="entry name" value="GOLGIN SUBFAMILY A MEMBER 4"/>
    <property type="match status" value="1"/>
</dbReference>
<feature type="coiled-coil region" evidence="1">
    <location>
        <begin position="166"/>
        <end position="350"/>
    </location>
</feature>
<feature type="coiled-coil region" evidence="1">
    <location>
        <begin position="777"/>
        <end position="811"/>
    </location>
</feature>
<organism evidence="3 4">
    <name type="scientific">Psylliodes chrysocephalus</name>
    <dbReference type="NCBI Taxonomy" id="3402493"/>
    <lineage>
        <taxon>Eukaryota</taxon>
        <taxon>Metazoa</taxon>
        <taxon>Ecdysozoa</taxon>
        <taxon>Arthropoda</taxon>
        <taxon>Hexapoda</taxon>
        <taxon>Insecta</taxon>
        <taxon>Pterygota</taxon>
        <taxon>Neoptera</taxon>
        <taxon>Endopterygota</taxon>
        <taxon>Coleoptera</taxon>
        <taxon>Polyphaga</taxon>
        <taxon>Cucujiformia</taxon>
        <taxon>Chrysomeloidea</taxon>
        <taxon>Chrysomelidae</taxon>
        <taxon>Galerucinae</taxon>
        <taxon>Alticini</taxon>
        <taxon>Psylliodes</taxon>
    </lineage>
</organism>
<feature type="region of interest" description="Disordered" evidence="2">
    <location>
        <begin position="1288"/>
        <end position="1320"/>
    </location>
</feature>
<keyword evidence="4" id="KW-1185">Reference proteome</keyword>
<feature type="coiled-coil region" evidence="1">
    <location>
        <begin position="421"/>
        <end position="528"/>
    </location>
</feature>
<dbReference type="PANTHER" id="PTHR19327">
    <property type="entry name" value="GOLGIN"/>
    <property type="match status" value="1"/>
</dbReference>
<feature type="coiled-coil region" evidence="1">
    <location>
        <begin position="563"/>
        <end position="657"/>
    </location>
</feature>
<dbReference type="OrthoDB" id="10062605at2759"/>
<feature type="compositionally biased region" description="Polar residues" evidence="2">
    <location>
        <begin position="1311"/>
        <end position="1320"/>
    </location>
</feature>
<dbReference type="EMBL" id="OV651821">
    <property type="protein sequence ID" value="CAH1115655.1"/>
    <property type="molecule type" value="Genomic_DNA"/>
</dbReference>
<reference evidence="3" key="1">
    <citation type="submission" date="2022-01" db="EMBL/GenBank/DDBJ databases">
        <authorList>
            <person name="King R."/>
        </authorList>
    </citation>
    <scope>NUCLEOTIDE SEQUENCE</scope>
</reference>
<gene>
    <name evidence="3" type="ORF">PSYICH_LOCUS15478</name>
</gene>
<name>A0A9P0GH12_9CUCU</name>
<evidence type="ECO:0000313" key="3">
    <source>
        <dbReference type="EMBL" id="CAH1115655.1"/>
    </source>
</evidence>
<dbReference type="Proteomes" id="UP001153636">
    <property type="component" value="Chromosome 9"/>
</dbReference>
<evidence type="ECO:0000256" key="1">
    <source>
        <dbReference type="SAM" id="Coils"/>
    </source>
</evidence>
<proteinExistence type="predicted"/>
<evidence type="ECO:0000256" key="2">
    <source>
        <dbReference type="SAM" id="MobiDB-lite"/>
    </source>
</evidence>